<evidence type="ECO:0000259" key="6">
    <source>
        <dbReference type="SMART" id="SM01001"/>
    </source>
</evidence>
<comment type="function">
    <text evidence="3 4">Catalyzes the conversion of N5-carboxyaminoimidazole ribonucleotide (N5-CAIR) to 4-carboxy-5-aminoimidazole ribonucleotide (CAIR).</text>
</comment>
<evidence type="ECO:0000256" key="2">
    <source>
        <dbReference type="ARBA" id="ARBA00023235"/>
    </source>
</evidence>
<dbReference type="EC" id="5.4.99.18" evidence="3 4"/>
<keyword evidence="1 3" id="KW-0658">Purine biosynthesis</keyword>
<dbReference type="GO" id="GO:0016829">
    <property type="term" value="F:lyase activity"/>
    <property type="evidence" value="ECO:0007669"/>
    <property type="project" value="UniProtKB-KW"/>
</dbReference>
<dbReference type="NCBIfam" id="TIGR01162">
    <property type="entry name" value="purE"/>
    <property type="match status" value="1"/>
</dbReference>
<sequence length="165" mass="17021">MAKVAVLMGSKSDFPVVKPAVKVLKDFGVEAEVRVISAHRTPDEAHEFASGAKGRGVEVIICAAGKAAHLGGVIAAYTTLPVIGLPVKTDMMGGLDSLLSIVQMPSGIPVATVGVNGGENAGLLALQILGVKYPEIAEKLAAYKQSMKAKINADDAALQAELKDM</sequence>
<dbReference type="SUPFAM" id="SSF52255">
    <property type="entry name" value="N5-CAIR mutase (phosphoribosylaminoimidazole carboxylase, PurE)"/>
    <property type="match status" value="1"/>
</dbReference>
<keyword evidence="7" id="KW-0456">Lyase</keyword>
<evidence type="ECO:0000256" key="5">
    <source>
        <dbReference type="PIRSR" id="PIRSR001338-1"/>
    </source>
</evidence>
<comment type="caution">
    <text evidence="7">The sequence shown here is derived from an EMBL/GenBank/DDBJ whole genome shotgun (WGS) entry which is preliminary data.</text>
</comment>
<feature type="domain" description="PurE" evidence="6">
    <location>
        <begin position="2"/>
        <end position="151"/>
    </location>
</feature>
<dbReference type="HAMAP" id="MF_01929">
    <property type="entry name" value="PurE_classI"/>
    <property type="match status" value="1"/>
</dbReference>
<dbReference type="PANTHER" id="PTHR23046:SF2">
    <property type="entry name" value="PHOSPHORIBOSYLAMINOIMIDAZOLE CARBOXYLASE"/>
    <property type="match status" value="1"/>
</dbReference>
<comment type="catalytic activity">
    <reaction evidence="3 4">
        <text>5-carboxyamino-1-(5-phospho-D-ribosyl)imidazole + H(+) = 5-amino-1-(5-phospho-D-ribosyl)imidazole-4-carboxylate</text>
        <dbReference type="Rhea" id="RHEA:13193"/>
        <dbReference type="ChEBI" id="CHEBI:15378"/>
        <dbReference type="ChEBI" id="CHEBI:58730"/>
        <dbReference type="ChEBI" id="CHEBI:77657"/>
        <dbReference type="EC" id="5.4.99.18"/>
    </reaction>
</comment>
<dbReference type="PIRSF" id="PIRSF001338">
    <property type="entry name" value="AIR_carboxylase"/>
    <property type="match status" value="1"/>
</dbReference>
<evidence type="ECO:0000256" key="3">
    <source>
        <dbReference type="HAMAP-Rule" id="MF_01929"/>
    </source>
</evidence>
<reference evidence="7" key="2">
    <citation type="journal article" date="2021" name="PeerJ">
        <title>Extensive microbial diversity within the chicken gut microbiome revealed by metagenomics and culture.</title>
        <authorList>
            <person name="Gilroy R."/>
            <person name="Ravi A."/>
            <person name="Getino M."/>
            <person name="Pursley I."/>
            <person name="Horton D.L."/>
            <person name="Alikhan N.F."/>
            <person name="Baker D."/>
            <person name="Gharbi K."/>
            <person name="Hall N."/>
            <person name="Watson M."/>
            <person name="Adriaenssens E.M."/>
            <person name="Foster-Nyarko E."/>
            <person name="Jarju S."/>
            <person name="Secka A."/>
            <person name="Antonio M."/>
            <person name="Oren A."/>
            <person name="Chaudhuri R.R."/>
            <person name="La Ragione R."/>
            <person name="Hildebrand F."/>
            <person name="Pallen M.J."/>
        </authorList>
    </citation>
    <scope>NUCLEOTIDE SEQUENCE</scope>
    <source>
        <strain evidence="7">ChiW25-3613</strain>
    </source>
</reference>
<dbReference type="EMBL" id="DVHB01000107">
    <property type="protein sequence ID" value="HIR39959.1"/>
    <property type="molecule type" value="Genomic_DNA"/>
</dbReference>
<evidence type="ECO:0000313" key="8">
    <source>
        <dbReference type="Proteomes" id="UP000824179"/>
    </source>
</evidence>
<comment type="similarity">
    <text evidence="3">Belongs to the AIR carboxylase family. Class I subfamily.</text>
</comment>
<dbReference type="InterPro" id="IPR000031">
    <property type="entry name" value="PurE_dom"/>
</dbReference>
<evidence type="ECO:0000256" key="4">
    <source>
        <dbReference type="PIRNR" id="PIRNR001338"/>
    </source>
</evidence>
<dbReference type="GO" id="GO:0034023">
    <property type="term" value="F:5-(carboxyamino)imidazole ribonucleotide mutase activity"/>
    <property type="evidence" value="ECO:0007669"/>
    <property type="project" value="UniProtKB-UniRule"/>
</dbReference>
<dbReference type="SMART" id="SM01001">
    <property type="entry name" value="AIRC"/>
    <property type="match status" value="1"/>
</dbReference>
<reference evidence="7" key="1">
    <citation type="submission" date="2020-10" db="EMBL/GenBank/DDBJ databases">
        <authorList>
            <person name="Gilroy R."/>
        </authorList>
    </citation>
    <scope>NUCLEOTIDE SEQUENCE</scope>
    <source>
        <strain evidence="7">ChiW25-3613</strain>
    </source>
</reference>
<feature type="binding site" evidence="3 5">
    <location>
        <position position="10"/>
    </location>
    <ligand>
        <name>substrate</name>
    </ligand>
</feature>
<dbReference type="Gene3D" id="3.40.50.1970">
    <property type="match status" value="1"/>
</dbReference>
<dbReference type="InterPro" id="IPR024694">
    <property type="entry name" value="PurE_prokaryotes"/>
</dbReference>
<proteinExistence type="inferred from homology"/>
<dbReference type="PANTHER" id="PTHR23046">
    <property type="entry name" value="PHOSPHORIBOSYLAMINOIMIDAZOLE CARBOXYLASE CATALYTIC SUBUNIT"/>
    <property type="match status" value="1"/>
</dbReference>
<organism evidence="7 8">
    <name type="scientific">Candidatus Coproplasma stercoripullorum</name>
    <dbReference type="NCBI Taxonomy" id="2840751"/>
    <lineage>
        <taxon>Bacteria</taxon>
        <taxon>Bacillati</taxon>
        <taxon>Bacillota</taxon>
        <taxon>Clostridia</taxon>
        <taxon>Eubacteriales</taxon>
        <taxon>Candidatus Coproplasma</taxon>
    </lineage>
</organism>
<protein>
    <recommendedName>
        <fullName evidence="3 4">N5-carboxyaminoimidazole ribonucleotide mutase</fullName>
        <shortName evidence="3 4">N5-CAIR mutase</shortName>
        <ecNumber evidence="3 4">5.4.99.18</ecNumber>
    </recommendedName>
    <alternativeName>
        <fullName evidence="3">5-(carboxyamino)imidazole ribonucleotide mutase</fullName>
    </alternativeName>
</protein>
<comment type="pathway">
    <text evidence="3 4">Purine metabolism; IMP biosynthesis via de novo pathway; 5-amino-1-(5-phospho-D-ribosyl)imidazole-4-carboxylate from 5-amino-1-(5-phospho-D-ribosyl)imidazole (N5-CAIR route): step 2/2.</text>
</comment>
<name>A0A9D1DC43_9FIRM</name>
<feature type="binding site" evidence="3 5">
    <location>
        <position position="13"/>
    </location>
    <ligand>
        <name>substrate</name>
    </ligand>
</feature>
<dbReference type="GO" id="GO:0006189">
    <property type="term" value="P:'de novo' IMP biosynthetic process"/>
    <property type="evidence" value="ECO:0007669"/>
    <property type="project" value="UniProtKB-UniRule"/>
</dbReference>
<dbReference type="Proteomes" id="UP000824179">
    <property type="component" value="Unassembled WGS sequence"/>
</dbReference>
<evidence type="ECO:0000256" key="1">
    <source>
        <dbReference type="ARBA" id="ARBA00022755"/>
    </source>
</evidence>
<dbReference type="Pfam" id="PF00731">
    <property type="entry name" value="AIRC"/>
    <property type="match status" value="1"/>
</dbReference>
<gene>
    <name evidence="3 7" type="primary">purE</name>
    <name evidence="7" type="ORF">IAB90_06210</name>
</gene>
<evidence type="ECO:0000313" key="7">
    <source>
        <dbReference type="EMBL" id="HIR39959.1"/>
    </source>
</evidence>
<dbReference type="AlphaFoldDB" id="A0A9D1DC43"/>
<feature type="binding site" evidence="3 5">
    <location>
        <position position="40"/>
    </location>
    <ligand>
        <name>substrate</name>
    </ligand>
</feature>
<accession>A0A9D1DC43</accession>
<dbReference type="InterPro" id="IPR033747">
    <property type="entry name" value="PurE_ClassI"/>
</dbReference>
<keyword evidence="2 3" id="KW-0413">Isomerase</keyword>